<dbReference type="EMBL" id="GEVL01005301">
    <property type="protein sequence ID" value="JAU72040.1"/>
    <property type="molecule type" value="Transcribed_RNA"/>
</dbReference>
<dbReference type="AlphaFoldDB" id="A0A1J3HXX5"/>
<dbReference type="GO" id="GO:0016881">
    <property type="term" value="F:acid-amino acid ligase activity"/>
    <property type="evidence" value="ECO:0007669"/>
    <property type="project" value="TreeGrafter"/>
</dbReference>
<dbReference type="PANTHER" id="PTHR31901:SF80">
    <property type="entry name" value="(RAPE) HYPOTHETICAL PROTEIN"/>
    <property type="match status" value="1"/>
</dbReference>
<dbReference type="Pfam" id="PF03321">
    <property type="entry name" value="GH3"/>
    <property type="match status" value="1"/>
</dbReference>
<protein>
    <submittedName>
        <fullName evidence="1">4-substituted benzoates-glutamate ligase GH3.12</fullName>
    </submittedName>
</protein>
<dbReference type="InterPro" id="IPR004993">
    <property type="entry name" value="GH3"/>
</dbReference>
<proteinExistence type="predicted"/>
<evidence type="ECO:0000313" key="1">
    <source>
        <dbReference type="EMBL" id="JAU72040.1"/>
    </source>
</evidence>
<dbReference type="PANTHER" id="PTHR31901">
    <property type="entry name" value="GH3 DOMAIN-CONTAINING PROTEIN"/>
    <property type="match status" value="1"/>
</dbReference>
<accession>A0A1J3HXX5</accession>
<organism evidence="1">
    <name type="scientific">Noccaea caerulescens</name>
    <name type="common">Alpine penny-cress</name>
    <name type="synonym">Thlaspi caerulescens</name>
    <dbReference type="NCBI Taxonomy" id="107243"/>
    <lineage>
        <taxon>Eukaryota</taxon>
        <taxon>Viridiplantae</taxon>
        <taxon>Streptophyta</taxon>
        <taxon>Embryophyta</taxon>
        <taxon>Tracheophyta</taxon>
        <taxon>Spermatophyta</taxon>
        <taxon>Magnoliopsida</taxon>
        <taxon>eudicotyledons</taxon>
        <taxon>Gunneridae</taxon>
        <taxon>Pentapetalae</taxon>
        <taxon>rosids</taxon>
        <taxon>malvids</taxon>
        <taxon>Brassicales</taxon>
        <taxon>Brassicaceae</taxon>
        <taxon>Coluteocarpeae</taxon>
        <taxon>Noccaea</taxon>
    </lineage>
</organism>
<reference evidence="1" key="1">
    <citation type="submission" date="2016-07" db="EMBL/GenBank/DDBJ databases">
        <title>De novo transcriptome assembly of four accessions of the metal hyperaccumulator plant Noccaea caerulescens.</title>
        <authorList>
            <person name="Blande D."/>
            <person name="Halimaa P."/>
            <person name="Tervahauta A.I."/>
            <person name="Aarts M.G."/>
            <person name="Karenlampi S.O."/>
        </authorList>
    </citation>
    <scope>NUCLEOTIDE SEQUENCE</scope>
</reference>
<gene>
    <name evidence="1" type="ORF">LE_TR17181_c6_g1_i1_g.55007</name>
</gene>
<dbReference type="GO" id="GO:0005737">
    <property type="term" value="C:cytoplasm"/>
    <property type="evidence" value="ECO:0007669"/>
    <property type="project" value="TreeGrafter"/>
</dbReference>
<name>A0A1J3HXX5_NOCCA</name>
<keyword evidence="1" id="KW-0436">Ligase</keyword>
<sequence length="119" mass="13383">MMFISTRPLSATRSGLPVDPLMTSFVRSSYFKNWSSKRFTSPDEVILCVDNKQSMYCHLLSGLIQREEVVSMAATFASSLVQAITFLETHWKELCDNIRLVMLASGSLTLVARNLSPPY</sequence>